<feature type="transmembrane region" description="Helical" evidence="1">
    <location>
        <begin position="37"/>
        <end position="58"/>
    </location>
</feature>
<gene>
    <name evidence="2" type="ORF">JW646_16185</name>
</gene>
<dbReference type="Proteomes" id="UP001198983">
    <property type="component" value="Chromosome"/>
</dbReference>
<sequence>MREIKINKISINTFLLFVDIPLLLLLSKNLYIDKIYIYINIRLIMICIIPLILIFKLLKTTIVILKKYGFFSKVVSLATLKKSISNMTHIYKDFLSLLIFYIECNILMILFIYSMERAKLILLSSNNMAIFLTVISLNIVLVLINKYINKRCEIILNLYEEKKNMAV</sequence>
<name>A0AAX2ZCY6_9FIRM</name>
<evidence type="ECO:0000313" key="3">
    <source>
        <dbReference type="Proteomes" id="UP001198983"/>
    </source>
</evidence>
<keyword evidence="1" id="KW-1133">Transmembrane helix</keyword>
<feature type="transmembrane region" description="Helical" evidence="1">
    <location>
        <begin position="12"/>
        <end position="31"/>
    </location>
</feature>
<protein>
    <submittedName>
        <fullName evidence="2">Uncharacterized protein</fullName>
    </submittedName>
</protein>
<accession>A0AAX2ZCY6</accession>
<organism evidence="2 3">
    <name type="scientific">Terrisporobacter hibernicus</name>
    <dbReference type="NCBI Taxonomy" id="2813371"/>
    <lineage>
        <taxon>Bacteria</taxon>
        <taxon>Bacillati</taxon>
        <taxon>Bacillota</taxon>
        <taxon>Clostridia</taxon>
        <taxon>Peptostreptococcales</taxon>
        <taxon>Peptostreptococcaceae</taxon>
        <taxon>Terrisporobacter</taxon>
    </lineage>
</organism>
<evidence type="ECO:0000313" key="2">
    <source>
        <dbReference type="EMBL" id="UEL47154.1"/>
    </source>
</evidence>
<keyword evidence="3" id="KW-1185">Reference proteome</keyword>
<dbReference type="KEGG" id="tem:JW646_16185"/>
<reference evidence="2 3" key="1">
    <citation type="journal article" date="2023" name="Int. J. Syst. Evol. Microbiol.">
        <title>Terrisporobacter hibernicus sp. nov., isolated from bovine faeces in Northern Ireland.</title>
        <authorList>
            <person name="Mitchell M."/>
            <person name="Nguyen S.V."/>
            <person name="Connor M."/>
            <person name="Fairley D.J."/>
            <person name="Donoghue O."/>
            <person name="Marshall H."/>
            <person name="Koolman L."/>
            <person name="McMullan G."/>
            <person name="Schaffer K.E."/>
            <person name="McGrath J.W."/>
            <person name="Fanning S."/>
        </authorList>
    </citation>
    <scope>NUCLEOTIDE SEQUENCE [LARGE SCALE GENOMIC DNA]</scope>
    <source>
        <strain evidence="2 3">MCA3</strain>
    </source>
</reference>
<dbReference type="AlphaFoldDB" id="A0AAX2ZCY6"/>
<proteinExistence type="predicted"/>
<dbReference type="RefSeq" id="WP_148556492.1">
    <property type="nucleotide sequence ID" value="NZ_CP081135.1"/>
</dbReference>
<keyword evidence="1" id="KW-0812">Transmembrane</keyword>
<feature type="transmembrane region" description="Helical" evidence="1">
    <location>
        <begin position="120"/>
        <end position="144"/>
    </location>
</feature>
<evidence type="ECO:0000256" key="1">
    <source>
        <dbReference type="SAM" id="Phobius"/>
    </source>
</evidence>
<dbReference type="EMBL" id="CP081135">
    <property type="protein sequence ID" value="UEL47154.1"/>
    <property type="molecule type" value="Genomic_DNA"/>
</dbReference>
<keyword evidence="1" id="KW-0472">Membrane</keyword>
<feature type="transmembrane region" description="Helical" evidence="1">
    <location>
        <begin position="94"/>
        <end position="114"/>
    </location>
</feature>